<comment type="caution">
    <text evidence="8">The sequence shown here is derived from an EMBL/GenBank/DDBJ whole genome shotgun (WGS) entry which is preliminary data.</text>
</comment>
<evidence type="ECO:0000256" key="5">
    <source>
        <dbReference type="SAM" id="Phobius"/>
    </source>
</evidence>
<keyword evidence="3" id="KW-0325">Glycoprotein</keyword>
<sequence>MTSMNANVLPPERSFREVSSAVNPENHSNAIPARRRQNDADDPTVHLKKTRLICLVSILSSRNGVRIFAMFTVISMVIAILIVYFRSPKPLGRTCEFILKSEAYSSIRDDSLPHSIAVADLNNDGLLDIVVPNSGANNIGVFLRNSNNTFKAQTVYSTGLRSIPYAVAVSDFNNDQRIDIAVANFGNNNVGIFLGTDNGTFRSQTIFSTGSSRPRCLATGDFNKDGIIDIVVVNYGTNDIGILLGDGRGNFIKWTTFPTGFDSIPYSLAIADVNHDNELDIVVANYGTNNVGVLLGLGNGSFMSQTTFYIAYNSAPYSVTVHDLNNDTHIDIIVGCSNTNYVAVLLGFGNGLFSLPTKYSTGNNSSPRSITIGDFDKDNKVDIAVANYGTASVGIFFGYGNGTYSHQVTFYTSYDSLPYAIVSGDINNDTRLDIAVVNYDYNYVDIVLTYRNYSFSDQITYPTIDVDSQPISIAVADFNNDNRPDFVVVNNNADNINVFLNDGNNTFLNQTTYLTDSQPLSVAVGDFNNDTHPDIVVISVESGTIGIFFGFGNGIFSNQTILLNDDSSQPYTVAVGDLNNDSQLDIVVANKLSDNISIFFGYGNGSFSDAQTYSTNSGSRPVWVGIADFNNDNRSDIVVINGVSGDVGLFLGYDDDTFSYQIVFSVGTGAGPNGGAIGDLNADGRMDIVVNIYYNRAFQILLGFGNGTFVSKTIYSVGSLSRPSWCTIADWNNDQRLDIIVSSCDTNNIHMFVGYGDGTFLSEQAYSTGDGSCPLASGSGDLNNDGLLDVVVVNSRTNTVGVFLEFTYMNGIREATYATGSASHPRAIGLGHFINDVQLDVVMANYGLGNVGFLEGHTNGTFPIQTMFSTGVLSFPTSIAIDDLNNDNKLDIVVANPSIGNLSIFYGYENGSFASQKTYSVQPGSFPQSVICGDFNNDKKRDIAVVYSGSNSVSTLLRYDTVVLKKQAEYFTGTSSYPHAVSVGDFNNDGWSDFVTVNRGSQSISIFLGLGNATFSGPTTHAAGTGSPSYGIVVGHVNNDTYLDIVVSHYWRNAVSIFLGFGNGTFSSPTNYSTGDPCYPIGVGTGDLNNDGQLDVVVACDKIGGISILLGYGNGTFGSADVHPINPGVSGARYVAIADFNNDNNLDIVLTNAGTSSIHIFQGYGNGIFFLAYNYTTGVRSSPRPVAVSDLDKDGQMDIIVGNSGSDNICVFFGYGDGSFSVPTFHPIENGSLSYGLVINDFNNDGQLDIAVANYGSNNLAILLKLVNRTFFNPLTYSTGDYSQPSFLAVADFNNDSHLDIVVPDSGINSVSIFLGNINEDFLIAPDYPVELSSQLTSIGVGDFDNDTQLDIVVADNATNNIMIIFGSGYGTFTRQNSYSTGNNSHPCSVAVGDFNKDNQLDIVVANSGANNIGVFLANSSGTFLSQMVYLTGSHSQPYSVAVLDFDNDTQLDIAVANYGSSSVGVFLGHGNGHFSDQMIFYTGFNSHPFGLAVGDVNNDNFTDIVASNNGYGNIDILMKIC</sequence>
<dbReference type="PANTHER" id="PTHR46580:SF4">
    <property type="entry name" value="ATP_GTP-BINDING PROTEIN"/>
    <property type="match status" value="1"/>
</dbReference>
<evidence type="ECO:0000256" key="4">
    <source>
        <dbReference type="SAM" id="MobiDB-lite"/>
    </source>
</evidence>
<evidence type="ECO:0000313" key="7">
    <source>
        <dbReference type="EMBL" id="CAF0940711.1"/>
    </source>
</evidence>
<dbReference type="EMBL" id="CAJNOM010000100">
    <property type="protein sequence ID" value="CAF1047619.1"/>
    <property type="molecule type" value="Genomic_DNA"/>
</dbReference>
<keyword evidence="9" id="KW-1185">Reference proteome</keyword>
<evidence type="ECO:0000313" key="8">
    <source>
        <dbReference type="EMBL" id="CAF1047619.1"/>
    </source>
</evidence>
<dbReference type="Gene3D" id="2.130.10.130">
    <property type="entry name" value="Integrin alpha, N-terminal"/>
    <property type="match status" value="8"/>
</dbReference>
<dbReference type="Gene3D" id="2.30.30.100">
    <property type="match status" value="2"/>
</dbReference>
<feature type="compositionally biased region" description="Polar residues" evidence="4">
    <location>
        <begin position="20"/>
        <end position="29"/>
    </location>
</feature>
<keyword evidence="5" id="KW-0472">Membrane</keyword>
<gene>
    <name evidence="6" type="ORF">BJG266_LOCUS10772</name>
    <name evidence="7" type="ORF">QVE165_LOCUS11638</name>
    <name evidence="8" type="ORF">QVE165_LOCUS17427</name>
</gene>
<protein>
    <submittedName>
        <fullName evidence="8">Uncharacterized protein</fullName>
    </submittedName>
</protein>
<dbReference type="InterPro" id="IPR013519">
    <property type="entry name" value="Int_alpha_beta-p"/>
</dbReference>
<dbReference type="EMBL" id="CAJNOM010000056">
    <property type="protein sequence ID" value="CAF0940711.1"/>
    <property type="molecule type" value="Genomic_DNA"/>
</dbReference>
<dbReference type="Pfam" id="PF13517">
    <property type="entry name" value="FG-GAP_3"/>
    <property type="match status" value="11"/>
</dbReference>
<proteinExistence type="predicted"/>
<evidence type="ECO:0000313" key="9">
    <source>
        <dbReference type="Proteomes" id="UP000663832"/>
    </source>
</evidence>
<keyword evidence="5" id="KW-0812">Transmembrane</keyword>
<dbReference type="PANTHER" id="PTHR46580">
    <property type="entry name" value="SENSOR KINASE-RELATED"/>
    <property type="match status" value="1"/>
</dbReference>
<keyword evidence="5" id="KW-1133">Transmembrane helix</keyword>
<evidence type="ECO:0000256" key="1">
    <source>
        <dbReference type="ARBA" id="ARBA00022729"/>
    </source>
</evidence>
<dbReference type="SUPFAM" id="SSF69318">
    <property type="entry name" value="Integrin alpha N-terminal domain"/>
    <property type="match status" value="5"/>
</dbReference>
<dbReference type="InterPro" id="IPR028994">
    <property type="entry name" value="Integrin_alpha_N"/>
</dbReference>
<dbReference type="Proteomes" id="UP000663877">
    <property type="component" value="Unassembled WGS sequence"/>
</dbReference>
<evidence type="ECO:0000313" key="6">
    <source>
        <dbReference type="EMBL" id="CAF0906720.1"/>
    </source>
</evidence>
<dbReference type="SMART" id="SM00191">
    <property type="entry name" value="Int_alpha"/>
    <property type="match status" value="8"/>
</dbReference>
<evidence type="ECO:0000256" key="2">
    <source>
        <dbReference type="ARBA" id="ARBA00022737"/>
    </source>
</evidence>
<feature type="transmembrane region" description="Helical" evidence="5">
    <location>
        <begin position="67"/>
        <end position="85"/>
    </location>
</feature>
<feature type="region of interest" description="Disordered" evidence="4">
    <location>
        <begin position="17"/>
        <end position="42"/>
    </location>
</feature>
<keyword evidence="1" id="KW-0732">Signal</keyword>
<evidence type="ECO:0000256" key="3">
    <source>
        <dbReference type="ARBA" id="ARBA00023180"/>
    </source>
</evidence>
<dbReference type="EMBL" id="CAJNOI010000038">
    <property type="protein sequence ID" value="CAF0906720.1"/>
    <property type="molecule type" value="Genomic_DNA"/>
</dbReference>
<keyword evidence="2" id="KW-0677">Repeat</keyword>
<name>A0A814K795_9BILA</name>
<dbReference type="InterPro" id="IPR013517">
    <property type="entry name" value="FG-GAP"/>
</dbReference>
<accession>A0A814K795</accession>
<reference evidence="8" key="1">
    <citation type="submission" date="2021-02" db="EMBL/GenBank/DDBJ databases">
        <authorList>
            <person name="Nowell W R."/>
        </authorList>
    </citation>
    <scope>NUCLEOTIDE SEQUENCE</scope>
</reference>
<dbReference type="Pfam" id="PF01839">
    <property type="entry name" value="FG-GAP"/>
    <property type="match status" value="1"/>
</dbReference>
<dbReference type="Proteomes" id="UP000663832">
    <property type="component" value="Unassembled WGS sequence"/>
</dbReference>
<organism evidence="8 9">
    <name type="scientific">Adineta steineri</name>
    <dbReference type="NCBI Taxonomy" id="433720"/>
    <lineage>
        <taxon>Eukaryota</taxon>
        <taxon>Metazoa</taxon>
        <taxon>Spiralia</taxon>
        <taxon>Gnathifera</taxon>
        <taxon>Rotifera</taxon>
        <taxon>Eurotatoria</taxon>
        <taxon>Bdelloidea</taxon>
        <taxon>Adinetida</taxon>
        <taxon>Adinetidae</taxon>
        <taxon>Adineta</taxon>
    </lineage>
</organism>
<dbReference type="OrthoDB" id="10022113at2759"/>